<evidence type="ECO:0000256" key="3">
    <source>
        <dbReference type="ARBA" id="ARBA00022833"/>
    </source>
</evidence>
<dbReference type="Ensembl" id="ENSCCRT00000201702.1">
    <property type="protein sequence ID" value="ENSCCRP00000161608.1"/>
    <property type="gene ID" value="ENSCCRG00000024161.2"/>
</dbReference>
<evidence type="ECO:0000256" key="5">
    <source>
        <dbReference type="SAM" id="MobiDB-lite"/>
    </source>
</evidence>
<evidence type="ECO:0000256" key="2">
    <source>
        <dbReference type="ARBA" id="ARBA00022771"/>
    </source>
</evidence>
<evidence type="ECO:0000259" key="6">
    <source>
        <dbReference type="PROSITE" id="PS51050"/>
    </source>
</evidence>
<name>A0A9J8BY39_CYPCA</name>
<reference evidence="7" key="2">
    <citation type="submission" date="2025-09" db="UniProtKB">
        <authorList>
            <consortium name="Ensembl"/>
        </authorList>
    </citation>
    <scope>IDENTIFICATION</scope>
</reference>
<dbReference type="AlphaFoldDB" id="A0A9J8BY39"/>
<proteinExistence type="predicted"/>
<evidence type="ECO:0000313" key="7">
    <source>
        <dbReference type="Ensembl" id="ENSCCRP00000161608.1"/>
    </source>
</evidence>
<accession>A0A9J8BY39</accession>
<dbReference type="SUPFAM" id="SSF55874">
    <property type="entry name" value="ATPase domain of HSP90 chaperone/DNA topoisomerase II/histidine kinase"/>
    <property type="match status" value="1"/>
</dbReference>
<dbReference type="PANTHER" id="PTHR23336">
    <property type="entry name" value="ZINC FINGER CW-TYPE COILED-COIL DOMAIN PROTEIN 3"/>
    <property type="match status" value="1"/>
</dbReference>
<keyword evidence="4" id="KW-0175">Coiled coil</keyword>
<keyword evidence="2" id="KW-0863">Zinc-finger</keyword>
<dbReference type="InterPro" id="IPR036890">
    <property type="entry name" value="HATPase_C_sf"/>
</dbReference>
<dbReference type="InterPro" id="IPR045261">
    <property type="entry name" value="MORC_ATPase"/>
</dbReference>
<dbReference type="GO" id="GO:0016605">
    <property type="term" value="C:PML body"/>
    <property type="evidence" value="ECO:0007669"/>
    <property type="project" value="TreeGrafter"/>
</dbReference>
<keyword evidence="8" id="KW-1185">Reference proteome</keyword>
<dbReference type="PANTHER" id="PTHR23336:SF17">
    <property type="entry name" value="MORC FAMILY CW-TYPE ZINC FINGER PROTEIN 3"/>
    <property type="match status" value="1"/>
</dbReference>
<sequence>MATRKSGIPLSTISPKFLHANSTSHTWPFSAIAELIDNSYDPDVRARQIWIDWTRIRGLDCLSFMDNGEGLTRARLHKMLSFGFSEKKATKSHIPVGVYGNGFKSGSMRLGKDAIVFTKTRDTMSVGLLSQSYLEAIGAQRVLVPMITFRRDGHNHVEDGGSLRAILTHSLFNSEKELFAELRAISAAGPTGTRIIIWNLRTKVPDQVWVQCDSCLKWRRLPDAITELPDKWFCCMNYDPQFRSCLVEEELEDEEEDQKSYPKPFKRQRRNTKSLLEENIPESTQAQDGPVFTTIQAPRHPAASVISGASLAERSPLPLINLTAVSNSLRRAKQKFSAIETQMEVTPSFPVPSLTPPQELFFHWPALNEERKTLTQSDTLVSKAACCMMEGIESHQGPAAAEKTCERDASSGTGREYSSAAEQIIELPLKNEKKWVVHHEGHDDDEEEEEEEECNLVEAQQWQDELMELMHETAEERDACRQELEVLREHSAALEDERNQLISRLESAEEEKSKLSVLCDQLRSQLAELREQSQRGKEERDDSSKLRTLRLNLSRLLVSFIPSLHLEHVDYSSDVIDTILIQVLEHIT</sequence>
<dbReference type="PROSITE" id="PS51050">
    <property type="entry name" value="ZF_CW"/>
    <property type="match status" value="1"/>
</dbReference>
<dbReference type="GeneTree" id="ENSGT00940000166590"/>
<evidence type="ECO:0000256" key="4">
    <source>
        <dbReference type="SAM" id="Coils"/>
    </source>
</evidence>
<evidence type="ECO:0000256" key="1">
    <source>
        <dbReference type="ARBA" id="ARBA00022723"/>
    </source>
</evidence>
<keyword evidence="1" id="KW-0479">Metal-binding</keyword>
<reference evidence="7" key="1">
    <citation type="submission" date="2025-08" db="UniProtKB">
        <authorList>
            <consortium name="Ensembl"/>
        </authorList>
    </citation>
    <scope>IDENTIFICATION</scope>
</reference>
<feature type="region of interest" description="Disordered" evidence="5">
    <location>
        <begin position="398"/>
        <end position="417"/>
    </location>
</feature>
<dbReference type="Gene3D" id="3.30.565.10">
    <property type="entry name" value="Histidine kinase-like ATPase, C-terminal domain"/>
    <property type="match status" value="1"/>
</dbReference>
<dbReference type="Pfam" id="PF13589">
    <property type="entry name" value="HATPase_c_3"/>
    <property type="match status" value="1"/>
</dbReference>
<evidence type="ECO:0000313" key="8">
    <source>
        <dbReference type="Proteomes" id="UP001108240"/>
    </source>
</evidence>
<dbReference type="GO" id="GO:0016887">
    <property type="term" value="F:ATP hydrolysis activity"/>
    <property type="evidence" value="ECO:0007669"/>
    <property type="project" value="InterPro"/>
</dbReference>
<keyword evidence="3" id="KW-0862">Zinc</keyword>
<feature type="domain" description="CW-type" evidence="6">
    <location>
        <begin position="203"/>
        <end position="253"/>
    </location>
</feature>
<dbReference type="CDD" id="cd16931">
    <property type="entry name" value="HATPase_MORC-like"/>
    <property type="match status" value="1"/>
</dbReference>
<organism evidence="7 8">
    <name type="scientific">Cyprinus carpio carpio</name>
    <dbReference type="NCBI Taxonomy" id="630221"/>
    <lineage>
        <taxon>Eukaryota</taxon>
        <taxon>Metazoa</taxon>
        <taxon>Chordata</taxon>
        <taxon>Craniata</taxon>
        <taxon>Vertebrata</taxon>
        <taxon>Euteleostomi</taxon>
        <taxon>Actinopterygii</taxon>
        <taxon>Neopterygii</taxon>
        <taxon>Teleostei</taxon>
        <taxon>Ostariophysi</taxon>
        <taxon>Cypriniformes</taxon>
        <taxon>Cyprinidae</taxon>
        <taxon>Cyprininae</taxon>
        <taxon>Cyprinus</taxon>
    </lineage>
</organism>
<dbReference type="Proteomes" id="UP001108240">
    <property type="component" value="Unplaced"/>
</dbReference>
<dbReference type="GO" id="GO:0008270">
    <property type="term" value="F:zinc ion binding"/>
    <property type="evidence" value="ECO:0007669"/>
    <property type="project" value="UniProtKB-KW"/>
</dbReference>
<dbReference type="Pfam" id="PF07496">
    <property type="entry name" value="zf-CW"/>
    <property type="match status" value="1"/>
</dbReference>
<protein>
    <submittedName>
        <fullName evidence="7">MORC family CW-type zinc finger 3b</fullName>
    </submittedName>
</protein>
<dbReference type="InterPro" id="IPR011124">
    <property type="entry name" value="Znf_CW"/>
</dbReference>
<feature type="coiled-coil region" evidence="4">
    <location>
        <begin position="459"/>
        <end position="539"/>
    </location>
</feature>
<dbReference type="Gene3D" id="3.30.40.100">
    <property type="match status" value="1"/>
</dbReference>